<reference evidence="2 3" key="1">
    <citation type="submission" date="2017-11" db="EMBL/GenBank/DDBJ databases">
        <title>The genome of Rhizophagus clarus HR1 reveals common genetic basis of auxotrophy among arbuscular mycorrhizal fungi.</title>
        <authorList>
            <person name="Kobayashi Y."/>
        </authorList>
    </citation>
    <scope>NUCLEOTIDE SEQUENCE [LARGE SCALE GENOMIC DNA]</scope>
    <source>
        <strain evidence="2 3">HR1</strain>
    </source>
</reference>
<keyword evidence="3" id="KW-1185">Reference proteome</keyword>
<dbReference type="EMBL" id="BEXD01001768">
    <property type="protein sequence ID" value="GBB95662.1"/>
    <property type="molecule type" value="Genomic_DNA"/>
</dbReference>
<keyword evidence="1" id="KW-0175">Coiled coil</keyword>
<feature type="coiled-coil region" evidence="1">
    <location>
        <begin position="17"/>
        <end position="65"/>
    </location>
</feature>
<sequence>MMFLNLSISRLRMILPRLKLRDELKSENAELKNENAKLRRIIKENARHDAKNAEHEVRIEELKKNSADILSLKLN</sequence>
<dbReference type="AlphaFoldDB" id="A0A2Z6R497"/>
<evidence type="ECO:0000256" key="1">
    <source>
        <dbReference type="SAM" id="Coils"/>
    </source>
</evidence>
<name>A0A2Z6R497_9GLOM</name>
<evidence type="ECO:0000313" key="3">
    <source>
        <dbReference type="Proteomes" id="UP000247702"/>
    </source>
</evidence>
<organism evidence="2 3">
    <name type="scientific">Rhizophagus clarus</name>
    <dbReference type="NCBI Taxonomy" id="94130"/>
    <lineage>
        <taxon>Eukaryota</taxon>
        <taxon>Fungi</taxon>
        <taxon>Fungi incertae sedis</taxon>
        <taxon>Mucoromycota</taxon>
        <taxon>Glomeromycotina</taxon>
        <taxon>Glomeromycetes</taxon>
        <taxon>Glomerales</taxon>
        <taxon>Glomeraceae</taxon>
        <taxon>Rhizophagus</taxon>
    </lineage>
</organism>
<gene>
    <name evidence="2" type="ORF">RclHR1_02590007</name>
</gene>
<dbReference type="Proteomes" id="UP000247702">
    <property type="component" value="Unassembled WGS sequence"/>
</dbReference>
<proteinExistence type="predicted"/>
<accession>A0A2Z6R497</accession>
<protein>
    <submittedName>
        <fullName evidence="2">Uncharacterized protein</fullName>
    </submittedName>
</protein>
<comment type="caution">
    <text evidence="2">The sequence shown here is derived from an EMBL/GenBank/DDBJ whole genome shotgun (WGS) entry which is preliminary data.</text>
</comment>
<evidence type="ECO:0000313" key="2">
    <source>
        <dbReference type="EMBL" id="GBB95662.1"/>
    </source>
</evidence>